<keyword evidence="1" id="KW-0863">Zinc-finger</keyword>
<name>A0ABR1EJ98_NECAM</name>
<comment type="caution">
    <text evidence="3">The sequence shown here is derived from an EMBL/GenBank/DDBJ whole genome shotgun (WGS) entry which is preliminary data.</text>
</comment>
<reference evidence="3 4" key="1">
    <citation type="submission" date="2023-08" db="EMBL/GenBank/DDBJ databases">
        <title>A Necator americanus chromosomal reference genome.</title>
        <authorList>
            <person name="Ilik V."/>
            <person name="Petrzelkova K.J."/>
            <person name="Pardy F."/>
            <person name="Fuh T."/>
            <person name="Niatou-Singa F.S."/>
            <person name="Gouil Q."/>
            <person name="Baker L."/>
            <person name="Ritchie M.E."/>
            <person name="Jex A.R."/>
            <person name="Gazzola D."/>
            <person name="Li H."/>
            <person name="Toshio Fujiwara R."/>
            <person name="Zhan B."/>
            <person name="Aroian R.V."/>
            <person name="Pafco B."/>
            <person name="Schwarz E.M."/>
        </authorList>
    </citation>
    <scope>NUCLEOTIDE SEQUENCE [LARGE SCALE GENOMIC DNA]</scope>
    <source>
        <strain evidence="3 4">Aroian</strain>
        <tissue evidence="3">Whole animal</tissue>
    </source>
</reference>
<keyword evidence="4" id="KW-1185">Reference proteome</keyword>
<protein>
    <recommendedName>
        <fullName evidence="2">CCHC-type domain-containing protein</fullName>
    </recommendedName>
</protein>
<organism evidence="3 4">
    <name type="scientific">Necator americanus</name>
    <name type="common">Human hookworm</name>
    <dbReference type="NCBI Taxonomy" id="51031"/>
    <lineage>
        <taxon>Eukaryota</taxon>
        <taxon>Metazoa</taxon>
        <taxon>Ecdysozoa</taxon>
        <taxon>Nematoda</taxon>
        <taxon>Chromadorea</taxon>
        <taxon>Rhabditida</taxon>
        <taxon>Rhabditina</taxon>
        <taxon>Rhabditomorpha</taxon>
        <taxon>Strongyloidea</taxon>
        <taxon>Ancylostomatidae</taxon>
        <taxon>Bunostominae</taxon>
        <taxon>Necator</taxon>
    </lineage>
</organism>
<accession>A0ABR1EJ98</accession>
<evidence type="ECO:0000259" key="2">
    <source>
        <dbReference type="PROSITE" id="PS50158"/>
    </source>
</evidence>
<evidence type="ECO:0000256" key="1">
    <source>
        <dbReference type="PROSITE-ProRule" id="PRU00047"/>
    </source>
</evidence>
<keyword evidence="1" id="KW-0479">Metal-binding</keyword>
<evidence type="ECO:0000313" key="3">
    <source>
        <dbReference type="EMBL" id="KAK6761861.1"/>
    </source>
</evidence>
<feature type="domain" description="CCHC-type" evidence="2">
    <location>
        <begin position="109"/>
        <end position="124"/>
    </location>
</feature>
<dbReference type="InterPro" id="IPR001878">
    <property type="entry name" value="Znf_CCHC"/>
</dbReference>
<dbReference type="EMBL" id="JAVFWL010000006">
    <property type="protein sequence ID" value="KAK6761861.1"/>
    <property type="molecule type" value="Genomic_DNA"/>
</dbReference>
<proteinExistence type="predicted"/>
<keyword evidence="1" id="KW-0862">Zinc</keyword>
<dbReference type="Proteomes" id="UP001303046">
    <property type="component" value="Unassembled WGS sequence"/>
</dbReference>
<dbReference type="PROSITE" id="PS50158">
    <property type="entry name" value="ZF_CCHC"/>
    <property type="match status" value="1"/>
</dbReference>
<evidence type="ECO:0000313" key="4">
    <source>
        <dbReference type="Proteomes" id="UP001303046"/>
    </source>
</evidence>
<gene>
    <name evidence="3" type="primary">Necator_chrX.g22974</name>
    <name evidence="3" type="ORF">RB195_022811</name>
</gene>
<sequence>MAGPFLFSFPFESGRPLTDLEYAEDVVIFEESSTKLVKLCPDVRYYVKLNNPLMFKQAVVKTQMVDQLLVKATADRLINPPCAARAIEVMAVTAEPLQTDYGECSIASCYNCGGIGRLARKCPSFRVPSPDAVNVVHPDSDSLLLLLLAYVLTAIRLNSSMASSGSPRSRGLFRDVAGHMNT</sequence>